<sequence>MASKVLSCDELDYRIPPSVLQATRSALEAGNDGFWSYTLFKSSTGIPVRVHYCTNKDAAESVARMFENQTIVGFDMEWEAGAQPNRNTIKDNVSVIQIASESRVAVFHLALFKGEAANDLMPSTLMRILESESIVKAGVNIAGDFTRLRKCLNIDGRGLFELSHLYKVVRYSGNQPELINKIPASMDEQVQHVFGLPLMKGAIRVSAWSGRLSNDQISYAVTDAYAGFRLYDQLERMRKAMNPIPPLPAFYELAQPIILGNGLPPPKRRAREKFSGVSEDTTATTSVGDGMAKTAESLPASSHTETIIASNTDDVASEYASTMDQEAAEDPEVDRSEHGTPISSDPRLVAVEAWASSYRSERLQRSPSTRWTARPAAIRAYALWHQHDLAPEEVAQLLRDPPLKVATINSYIIEAVALDRQLPFDLGRLRAVFESLPGVVAVRFKSLARTIGIV</sequence>
<dbReference type="Proteomes" id="UP000799439">
    <property type="component" value="Unassembled WGS sequence"/>
</dbReference>
<feature type="compositionally biased region" description="Polar residues" evidence="3">
    <location>
        <begin position="278"/>
        <end position="287"/>
    </location>
</feature>
<organism evidence="5 6">
    <name type="scientific">Myriangium duriaei CBS 260.36</name>
    <dbReference type="NCBI Taxonomy" id="1168546"/>
    <lineage>
        <taxon>Eukaryota</taxon>
        <taxon>Fungi</taxon>
        <taxon>Dikarya</taxon>
        <taxon>Ascomycota</taxon>
        <taxon>Pezizomycotina</taxon>
        <taxon>Dothideomycetes</taxon>
        <taxon>Dothideomycetidae</taxon>
        <taxon>Myriangiales</taxon>
        <taxon>Myriangiaceae</taxon>
        <taxon>Myriangium</taxon>
    </lineage>
</organism>
<dbReference type="InterPro" id="IPR002562">
    <property type="entry name" value="3'-5'_exonuclease_dom"/>
</dbReference>
<dbReference type="InterPro" id="IPR051132">
    <property type="entry name" value="3-5_Exonuclease_domain"/>
</dbReference>
<dbReference type="GO" id="GO:0003676">
    <property type="term" value="F:nucleic acid binding"/>
    <property type="evidence" value="ECO:0007669"/>
    <property type="project" value="InterPro"/>
</dbReference>
<accession>A0A9P4JCH8</accession>
<dbReference type="SUPFAM" id="SSF53098">
    <property type="entry name" value="Ribonuclease H-like"/>
    <property type="match status" value="1"/>
</dbReference>
<protein>
    <submittedName>
        <fullName evidence="5">Ribonuclease H-like protein</fullName>
    </submittedName>
</protein>
<keyword evidence="2" id="KW-0378">Hydrolase</keyword>
<dbReference type="GO" id="GO:0005737">
    <property type="term" value="C:cytoplasm"/>
    <property type="evidence" value="ECO:0007669"/>
    <property type="project" value="TreeGrafter"/>
</dbReference>
<dbReference type="EMBL" id="ML996081">
    <property type="protein sequence ID" value="KAF2157135.1"/>
    <property type="molecule type" value="Genomic_DNA"/>
</dbReference>
<feature type="compositionally biased region" description="Polar residues" evidence="3">
    <location>
        <begin position="299"/>
        <end position="324"/>
    </location>
</feature>
<dbReference type="PANTHER" id="PTHR13620:SF104">
    <property type="entry name" value="EXONUCLEASE 3'-5' DOMAIN-CONTAINING PROTEIN 2"/>
    <property type="match status" value="1"/>
</dbReference>
<dbReference type="Pfam" id="PF01612">
    <property type="entry name" value="DNA_pol_A_exo1"/>
    <property type="match status" value="1"/>
</dbReference>
<dbReference type="GO" id="GO:0008408">
    <property type="term" value="F:3'-5' exonuclease activity"/>
    <property type="evidence" value="ECO:0007669"/>
    <property type="project" value="InterPro"/>
</dbReference>
<comment type="caution">
    <text evidence="5">The sequence shown here is derived from an EMBL/GenBank/DDBJ whole genome shotgun (WGS) entry which is preliminary data.</text>
</comment>
<evidence type="ECO:0000256" key="3">
    <source>
        <dbReference type="SAM" id="MobiDB-lite"/>
    </source>
</evidence>
<evidence type="ECO:0000259" key="4">
    <source>
        <dbReference type="SMART" id="SM00474"/>
    </source>
</evidence>
<feature type="domain" description="3'-5' exonuclease" evidence="4">
    <location>
        <begin position="50"/>
        <end position="239"/>
    </location>
</feature>
<keyword evidence="1" id="KW-0540">Nuclease</keyword>
<dbReference type="PANTHER" id="PTHR13620">
    <property type="entry name" value="3-5 EXONUCLEASE"/>
    <property type="match status" value="1"/>
</dbReference>
<dbReference type="OrthoDB" id="1920326at2759"/>
<evidence type="ECO:0000313" key="6">
    <source>
        <dbReference type="Proteomes" id="UP000799439"/>
    </source>
</evidence>
<dbReference type="CDD" id="cd06141">
    <property type="entry name" value="WRN_exo"/>
    <property type="match status" value="1"/>
</dbReference>
<proteinExistence type="predicted"/>
<reference evidence="5" key="1">
    <citation type="journal article" date="2020" name="Stud. Mycol.">
        <title>101 Dothideomycetes genomes: a test case for predicting lifestyles and emergence of pathogens.</title>
        <authorList>
            <person name="Haridas S."/>
            <person name="Albert R."/>
            <person name="Binder M."/>
            <person name="Bloem J."/>
            <person name="Labutti K."/>
            <person name="Salamov A."/>
            <person name="Andreopoulos B."/>
            <person name="Baker S."/>
            <person name="Barry K."/>
            <person name="Bills G."/>
            <person name="Bluhm B."/>
            <person name="Cannon C."/>
            <person name="Castanera R."/>
            <person name="Culley D."/>
            <person name="Daum C."/>
            <person name="Ezra D."/>
            <person name="Gonzalez J."/>
            <person name="Henrissat B."/>
            <person name="Kuo A."/>
            <person name="Liang C."/>
            <person name="Lipzen A."/>
            <person name="Lutzoni F."/>
            <person name="Magnuson J."/>
            <person name="Mondo S."/>
            <person name="Nolan M."/>
            <person name="Ohm R."/>
            <person name="Pangilinan J."/>
            <person name="Park H.-J."/>
            <person name="Ramirez L."/>
            <person name="Alfaro M."/>
            <person name="Sun H."/>
            <person name="Tritt A."/>
            <person name="Yoshinaga Y."/>
            <person name="Zwiers L.-H."/>
            <person name="Turgeon B."/>
            <person name="Goodwin S."/>
            <person name="Spatafora J."/>
            <person name="Crous P."/>
            <person name="Grigoriev I."/>
        </authorList>
    </citation>
    <scope>NUCLEOTIDE SEQUENCE</scope>
    <source>
        <strain evidence="5">CBS 260.36</strain>
    </source>
</reference>
<keyword evidence="6" id="KW-1185">Reference proteome</keyword>
<gene>
    <name evidence="5" type="ORF">K461DRAFT_218441</name>
</gene>
<feature type="region of interest" description="Disordered" evidence="3">
    <location>
        <begin position="262"/>
        <end position="342"/>
    </location>
</feature>
<evidence type="ECO:0000313" key="5">
    <source>
        <dbReference type="EMBL" id="KAF2157135.1"/>
    </source>
</evidence>
<dbReference type="GO" id="GO:0005634">
    <property type="term" value="C:nucleus"/>
    <property type="evidence" value="ECO:0007669"/>
    <property type="project" value="TreeGrafter"/>
</dbReference>
<dbReference type="SMART" id="SM00474">
    <property type="entry name" value="35EXOc"/>
    <property type="match status" value="1"/>
</dbReference>
<evidence type="ECO:0000256" key="2">
    <source>
        <dbReference type="ARBA" id="ARBA00022801"/>
    </source>
</evidence>
<name>A0A9P4JCH8_9PEZI</name>
<dbReference type="AlphaFoldDB" id="A0A9P4JCH8"/>
<dbReference type="InterPro" id="IPR036397">
    <property type="entry name" value="RNaseH_sf"/>
</dbReference>
<dbReference type="GO" id="GO:0006139">
    <property type="term" value="P:nucleobase-containing compound metabolic process"/>
    <property type="evidence" value="ECO:0007669"/>
    <property type="project" value="InterPro"/>
</dbReference>
<dbReference type="Gene3D" id="3.30.420.10">
    <property type="entry name" value="Ribonuclease H-like superfamily/Ribonuclease H"/>
    <property type="match status" value="1"/>
</dbReference>
<dbReference type="InterPro" id="IPR012337">
    <property type="entry name" value="RNaseH-like_sf"/>
</dbReference>
<evidence type="ECO:0000256" key="1">
    <source>
        <dbReference type="ARBA" id="ARBA00022722"/>
    </source>
</evidence>